<sequence length="140" mass="15861">MGGLLIPDLHLLLPRSVEEEALDRGKLTLVPIGGRRGGSHEMSSYRWCSSAAYGGSYDVVDSWDHFRIGILCRRMSFLSFGYYSDEILRHFSTNIFPQVFRQMICCGFVIEDCSGRSCGFVLNNCSRYNTSFRNIPALML</sequence>
<gene>
    <name evidence="2" type="primary">LOC114914794</name>
</gene>
<name>A0A8N4F404_ELAGV</name>
<proteinExistence type="predicted"/>
<dbReference type="Proteomes" id="UP000504607">
    <property type="component" value="Chromosome 14"/>
</dbReference>
<protein>
    <submittedName>
        <fullName evidence="2">Uncharacterized protein LOC114914794</fullName>
    </submittedName>
</protein>
<reference evidence="2" key="1">
    <citation type="submission" date="2025-08" db="UniProtKB">
        <authorList>
            <consortium name="RefSeq"/>
        </authorList>
    </citation>
    <scope>IDENTIFICATION</scope>
</reference>
<keyword evidence="1" id="KW-1185">Reference proteome</keyword>
<dbReference type="RefSeq" id="XP_029124157.1">
    <property type="nucleotide sequence ID" value="XM_029268324.1"/>
</dbReference>
<evidence type="ECO:0000313" key="1">
    <source>
        <dbReference type="Proteomes" id="UP000504607"/>
    </source>
</evidence>
<evidence type="ECO:0000313" key="2">
    <source>
        <dbReference type="RefSeq" id="XP_029124157.1"/>
    </source>
</evidence>
<accession>A0A8N4F404</accession>
<dbReference type="AlphaFoldDB" id="A0A8N4F404"/>
<organism evidence="1 2">
    <name type="scientific">Elaeis guineensis var. tenera</name>
    <name type="common">Oil palm</name>
    <dbReference type="NCBI Taxonomy" id="51953"/>
    <lineage>
        <taxon>Eukaryota</taxon>
        <taxon>Viridiplantae</taxon>
        <taxon>Streptophyta</taxon>
        <taxon>Embryophyta</taxon>
        <taxon>Tracheophyta</taxon>
        <taxon>Spermatophyta</taxon>
        <taxon>Magnoliopsida</taxon>
        <taxon>Liliopsida</taxon>
        <taxon>Arecaceae</taxon>
        <taxon>Arecoideae</taxon>
        <taxon>Cocoseae</taxon>
        <taxon>Elaeidinae</taxon>
        <taxon>Elaeis</taxon>
    </lineage>
</organism>